<dbReference type="SUPFAM" id="SSF56219">
    <property type="entry name" value="DNase I-like"/>
    <property type="match status" value="1"/>
</dbReference>
<proteinExistence type="predicted"/>
<feature type="domain" description="Endonuclease/exonuclease/phosphatase" evidence="1">
    <location>
        <begin position="3"/>
        <end position="102"/>
    </location>
</feature>
<evidence type="ECO:0000259" key="1">
    <source>
        <dbReference type="Pfam" id="PF14529"/>
    </source>
</evidence>
<dbReference type="Proteomes" id="UP001497644">
    <property type="component" value="Chromosome 3"/>
</dbReference>
<sequence>MLVYHSPSGSDADFVNFLEETCANDILNDNVIVSGDFNVDMKVKNHIQKKLIKAMNTVGLRQLVTEATRVAISSETIIDLVFSNLEVDIEVCHEPKITDHSTVVLYWNRNEIEKKSKLIVRRDYKCMDVEEFKRMISAQLNVMDGDSIELVANSAINVIVNSLDKVAPRKAIVLKEKWKGKQWFSGNVYCLAKQRDTAYRVARISKNVNDWELFRQLRNKVVDECRKAKREYLEEKLDKNRKDPKQMWRSLKEIMKGSSYNNEYKEIRYGDNIISNVEEMANKFNCYFVNSVKQLRIDSSEDGPKNNIIRH</sequence>
<dbReference type="InterPro" id="IPR005135">
    <property type="entry name" value="Endo/exonuclease/phosphatase"/>
</dbReference>
<dbReference type="GO" id="GO:0003824">
    <property type="term" value="F:catalytic activity"/>
    <property type="evidence" value="ECO:0007669"/>
    <property type="project" value="InterPro"/>
</dbReference>
<dbReference type="PANTHER" id="PTHR47510">
    <property type="entry name" value="REVERSE TRANSCRIPTASE DOMAIN-CONTAINING PROTEIN"/>
    <property type="match status" value="1"/>
</dbReference>
<protein>
    <recommendedName>
        <fullName evidence="1">Endonuclease/exonuclease/phosphatase domain-containing protein</fullName>
    </recommendedName>
</protein>
<gene>
    <name evidence="2" type="ORF">LPLAT_LOCUS7133</name>
</gene>
<name>A0AAV2NKV4_9HYME</name>
<evidence type="ECO:0000313" key="3">
    <source>
        <dbReference type="Proteomes" id="UP001497644"/>
    </source>
</evidence>
<organism evidence="2 3">
    <name type="scientific">Lasius platythorax</name>
    <dbReference type="NCBI Taxonomy" id="488582"/>
    <lineage>
        <taxon>Eukaryota</taxon>
        <taxon>Metazoa</taxon>
        <taxon>Ecdysozoa</taxon>
        <taxon>Arthropoda</taxon>
        <taxon>Hexapoda</taxon>
        <taxon>Insecta</taxon>
        <taxon>Pterygota</taxon>
        <taxon>Neoptera</taxon>
        <taxon>Endopterygota</taxon>
        <taxon>Hymenoptera</taxon>
        <taxon>Apocrita</taxon>
        <taxon>Aculeata</taxon>
        <taxon>Formicoidea</taxon>
        <taxon>Formicidae</taxon>
        <taxon>Formicinae</taxon>
        <taxon>Lasius</taxon>
        <taxon>Lasius</taxon>
    </lineage>
</organism>
<accession>A0AAV2NKV4</accession>
<dbReference type="PANTHER" id="PTHR47510:SF3">
    <property type="entry name" value="ENDO_EXONUCLEASE_PHOSPHATASE DOMAIN-CONTAINING PROTEIN"/>
    <property type="match status" value="1"/>
</dbReference>
<evidence type="ECO:0000313" key="2">
    <source>
        <dbReference type="EMBL" id="CAL1680965.1"/>
    </source>
</evidence>
<dbReference type="Gene3D" id="3.60.10.10">
    <property type="entry name" value="Endonuclease/exonuclease/phosphatase"/>
    <property type="match status" value="1"/>
</dbReference>
<keyword evidence="3" id="KW-1185">Reference proteome</keyword>
<dbReference type="EMBL" id="OZ034826">
    <property type="protein sequence ID" value="CAL1680965.1"/>
    <property type="molecule type" value="Genomic_DNA"/>
</dbReference>
<dbReference type="AlphaFoldDB" id="A0AAV2NKV4"/>
<dbReference type="Pfam" id="PF14529">
    <property type="entry name" value="Exo_endo_phos_2"/>
    <property type="match status" value="1"/>
</dbReference>
<reference evidence="2" key="1">
    <citation type="submission" date="2024-04" db="EMBL/GenBank/DDBJ databases">
        <authorList>
            <consortium name="Molecular Ecology Group"/>
        </authorList>
    </citation>
    <scope>NUCLEOTIDE SEQUENCE</scope>
</reference>
<dbReference type="InterPro" id="IPR036691">
    <property type="entry name" value="Endo/exonu/phosph_ase_sf"/>
</dbReference>